<protein>
    <recommendedName>
        <fullName evidence="3">Toxin-antitoxin system HicB family antitoxin</fullName>
    </recommendedName>
</protein>
<evidence type="ECO:0000313" key="1">
    <source>
        <dbReference type="EMBL" id="GGG07914.1"/>
    </source>
</evidence>
<dbReference type="Gene3D" id="1.10.1220.10">
    <property type="entry name" value="Met repressor-like"/>
    <property type="match status" value="1"/>
</dbReference>
<reference evidence="1" key="1">
    <citation type="journal article" date="2014" name="Int. J. Syst. Evol. Microbiol.">
        <title>Complete genome sequence of Corynebacterium casei LMG S-19264T (=DSM 44701T), isolated from a smear-ripened cheese.</title>
        <authorList>
            <consortium name="US DOE Joint Genome Institute (JGI-PGF)"/>
            <person name="Walter F."/>
            <person name="Albersmeier A."/>
            <person name="Kalinowski J."/>
            <person name="Ruckert C."/>
        </authorList>
    </citation>
    <scope>NUCLEOTIDE SEQUENCE</scope>
    <source>
        <strain evidence="1">CCM 7905</strain>
    </source>
</reference>
<dbReference type="SUPFAM" id="SSF47598">
    <property type="entry name" value="Ribbon-helix-helix"/>
    <property type="match status" value="1"/>
</dbReference>
<dbReference type="Proteomes" id="UP000654257">
    <property type="component" value="Unassembled WGS sequence"/>
</dbReference>
<proteinExistence type="predicted"/>
<dbReference type="InterPro" id="IPR010985">
    <property type="entry name" value="Ribbon_hlx_hlx"/>
</dbReference>
<name>A0A917D330_9NOCA</name>
<evidence type="ECO:0000313" key="2">
    <source>
        <dbReference type="Proteomes" id="UP000654257"/>
    </source>
</evidence>
<gene>
    <name evidence="1" type="ORF">GCM10007304_22470</name>
</gene>
<dbReference type="EMBL" id="BMCU01000002">
    <property type="protein sequence ID" value="GGG07914.1"/>
    <property type="molecule type" value="Genomic_DNA"/>
</dbReference>
<dbReference type="RefSeq" id="WP_188544852.1">
    <property type="nucleotide sequence ID" value="NZ_BMCU01000002.1"/>
</dbReference>
<reference evidence="1" key="2">
    <citation type="submission" date="2020-09" db="EMBL/GenBank/DDBJ databases">
        <authorList>
            <person name="Sun Q."/>
            <person name="Sedlacek I."/>
        </authorList>
    </citation>
    <scope>NUCLEOTIDE SEQUENCE</scope>
    <source>
        <strain evidence="1">CCM 7905</strain>
    </source>
</reference>
<comment type="caution">
    <text evidence="1">The sequence shown here is derived from an EMBL/GenBank/DDBJ whole genome shotgun (WGS) entry which is preliminary data.</text>
</comment>
<dbReference type="InterPro" id="IPR013321">
    <property type="entry name" value="Arc_rbn_hlx_hlx"/>
</dbReference>
<organism evidence="1 2">
    <name type="scientific">Rhodococcoides trifolii</name>
    <dbReference type="NCBI Taxonomy" id="908250"/>
    <lineage>
        <taxon>Bacteria</taxon>
        <taxon>Bacillati</taxon>
        <taxon>Actinomycetota</taxon>
        <taxon>Actinomycetes</taxon>
        <taxon>Mycobacteriales</taxon>
        <taxon>Nocardiaceae</taxon>
        <taxon>Rhodococcoides</taxon>
    </lineage>
</organism>
<dbReference type="AlphaFoldDB" id="A0A917D330"/>
<sequence>MNLDTYTARLSDDLVAAAALGDEQTKNVAAALGVAAQNSARLMLLAALADMAAEVSNQADGISVHVRLSGADAVVDVVAAEPGMSDERVDPRTAFDDAAGDISRVTLRLAEQMKSRAEEAAQQNGMSLNSWMSKAMQGALRDQLRKN</sequence>
<accession>A0A917D330</accession>
<keyword evidence="2" id="KW-1185">Reference proteome</keyword>
<dbReference type="GO" id="GO:0006355">
    <property type="term" value="P:regulation of DNA-templated transcription"/>
    <property type="evidence" value="ECO:0007669"/>
    <property type="project" value="InterPro"/>
</dbReference>
<evidence type="ECO:0008006" key="3">
    <source>
        <dbReference type="Google" id="ProtNLM"/>
    </source>
</evidence>